<keyword evidence="3" id="KW-0238">DNA-binding</keyword>
<evidence type="ECO:0000259" key="6">
    <source>
        <dbReference type="PROSITE" id="PS50931"/>
    </source>
</evidence>
<evidence type="ECO:0000313" key="7">
    <source>
        <dbReference type="EMBL" id="MDT9598780.1"/>
    </source>
</evidence>
<dbReference type="Pfam" id="PF00126">
    <property type="entry name" value="HTH_1"/>
    <property type="match status" value="1"/>
</dbReference>
<comment type="caution">
    <text evidence="7">The sequence shown here is derived from an EMBL/GenBank/DDBJ whole genome shotgun (WGS) entry which is preliminary data.</text>
</comment>
<organism evidence="7 8">
    <name type="scientific">Sphingosinicella rhizophila</name>
    <dbReference type="NCBI Taxonomy" id="3050082"/>
    <lineage>
        <taxon>Bacteria</taxon>
        <taxon>Pseudomonadati</taxon>
        <taxon>Pseudomonadota</taxon>
        <taxon>Alphaproteobacteria</taxon>
        <taxon>Sphingomonadales</taxon>
        <taxon>Sphingosinicellaceae</taxon>
        <taxon>Sphingosinicella</taxon>
    </lineage>
</organism>
<dbReference type="EMBL" id="JAVUPU010000003">
    <property type="protein sequence ID" value="MDT9598780.1"/>
    <property type="molecule type" value="Genomic_DNA"/>
</dbReference>
<keyword evidence="8" id="KW-1185">Reference proteome</keyword>
<dbReference type="PRINTS" id="PR00039">
    <property type="entry name" value="HTHLYSR"/>
</dbReference>
<dbReference type="SUPFAM" id="SSF53850">
    <property type="entry name" value="Periplasmic binding protein-like II"/>
    <property type="match status" value="1"/>
</dbReference>
<evidence type="ECO:0000256" key="4">
    <source>
        <dbReference type="ARBA" id="ARBA00023159"/>
    </source>
</evidence>
<name>A0ABU3Q755_9SPHN</name>
<dbReference type="PANTHER" id="PTHR30293:SF0">
    <property type="entry name" value="NITROGEN ASSIMILATION REGULATORY PROTEIN NAC"/>
    <property type="match status" value="1"/>
</dbReference>
<evidence type="ECO:0000313" key="8">
    <source>
        <dbReference type="Proteomes" id="UP001259572"/>
    </source>
</evidence>
<accession>A0ABU3Q755</accession>
<dbReference type="InterPro" id="IPR036390">
    <property type="entry name" value="WH_DNA-bd_sf"/>
</dbReference>
<dbReference type="Gene3D" id="1.10.10.10">
    <property type="entry name" value="Winged helix-like DNA-binding domain superfamily/Winged helix DNA-binding domain"/>
    <property type="match status" value="1"/>
</dbReference>
<dbReference type="RefSeq" id="WP_315725120.1">
    <property type="nucleotide sequence ID" value="NZ_JAVUPU010000003.1"/>
</dbReference>
<evidence type="ECO:0000256" key="3">
    <source>
        <dbReference type="ARBA" id="ARBA00023125"/>
    </source>
</evidence>
<dbReference type="PANTHER" id="PTHR30293">
    <property type="entry name" value="TRANSCRIPTIONAL REGULATORY PROTEIN NAC-RELATED"/>
    <property type="match status" value="1"/>
</dbReference>
<feature type="domain" description="HTH lysR-type" evidence="6">
    <location>
        <begin position="1"/>
        <end position="58"/>
    </location>
</feature>
<proteinExistence type="inferred from homology"/>
<evidence type="ECO:0000256" key="5">
    <source>
        <dbReference type="ARBA" id="ARBA00023163"/>
    </source>
</evidence>
<protein>
    <submittedName>
        <fullName evidence="7">LysR substrate-binding domain-containing protein</fullName>
    </submittedName>
</protein>
<dbReference type="SUPFAM" id="SSF46785">
    <property type="entry name" value="Winged helix' DNA-binding domain"/>
    <property type="match status" value="1"/>
</dbReference>
<comment type="similarity">
    <text evidence="1">Belongs to the LysR transcriptional regulatory family.</text>
</comment>
<keyword evidence="5" id="KW-0804">Transcription</keyword>
<sequence length="295" mass="31657">MDLRQLRTFRAVAELGSLSKASDRLRIAQPALSRQIKLLEHDLRTPLFIRHGRGMVVTEAGRMLFERTAGLMRQLEQAREDVLAASGAPSGRVVVGMVPTISGGLAGLVAQRVVELYPQVALRIFDAYGGFLIDLIHRGEIDMAVVYGPATQLHLNVETLRSDDLFAIAAPGQGISQLGSASFSDIAKRPLILPSHPHGLRALAEHAAAAADLTLHIPVEADSFQALVDIVAAGVGCTFLPYYAVRRHVEQGLLEAVPVSPPLSRQVVLALPSRQGSSAAVQVVADIVRAETRLL</sequence>
<dbReference type="Gene3D" id="3.40.190.290">
    <property type="match status" value="1"/>
</dbReference>
<dbReference type="InterPro" id="IPR000847">
    <property type="entry name" value="LysR_HTH_N"/>
</dbReference>
<reference evidence="7 8" key="1">
    <citation type="submission" date="2023-05" db="EMBL/GenBank/DDBJ databases">
        <authorList>
            <person name="Guo Y."/>
        </authorList>
    </citation>
    <scope>NUCLEOTIDE SEQUENCE [LARGE SCALE GENOMIC DNA]</scope>
    <source>
        <strain evidence="7 8">GR2756</strain>
    </source>
</reference>
<keyword evidence="4" id="KW-0010">Activator</keyword>
<evidence type="ECO:0000256" key="2">
    <source>
        <dbReference type="ARBA" id="ARBA00023015"/>
    </source>
</evidence>
<gene>
    <name evidence="7" type="ORF">RQX22_07460</name>
</gene>
<evidence type="ECO:0000256" key="1">
    <source>
        <dbReference type="ARBA" id="ARBA00009437"/>
    </source>
</evidence>
<dbReference type="InterPro" id="IPR036388">
    <property type="entry name" value="WH-like_DNA-bd_sf"/>
</dbReference>
<dbReference type="Proteomes" id="UP001259572">
    <property type="component" value="Unassembled WGS sequence"/>
</dbReference>
<dbReference type="Pfam" id="PF03466">
    <property type="entry name" value="LysR_substrate"/>
    <property type="match status" value="1"/>
</dbReference>
<keyword evidence="2" id="KW-0805">Transcription regulation</keyword>
<dbReference type="PROSITE" id="PS50931">
    <property type="entry name" value="HTH_LYSR"/>
    <property type="match status" value="1"/>
</dbReference>
<dbReference type="InterPro" id="IPR005119">
    <property type="entry name" value="LysR_subst-bd"/>
</dbReference>